<feature type="compositionally biased region" description="Basic and acidic residues" evidence="1">
    <location>
        <begin position="36"/>
        <end position="45"/>
    </location>
</feature>
<dbReference type="AlphaFoldDB" id="A0AA36HTW4"/>
<feature type="compositionally biased region" description="Polar residues" evidence="1">
    <location>
        <begin position="167"/>
        <end position="177"/>
    </location>
</feature>
<feature type="region of interest" description="Disordered" evidence="1">
    <location>
        <begin position="26"/>
        <end position="57"/>
    </location>
</feature>
<reference evidence="2" key="1">
    <citation type="submission" date="2023-08" db="EMBL/GenBank/DDBJ databases">
        <authorList>
            <person name="Chen Y."/>
            <person name="Shah S."/>
            <person name="Dougan E. K."/>
            <person name="Thang M."/>
            <person name="Chan C."/>
        </authorList>
    </citation>
    <scope>NUCLEOTIDE SEQUENCE</scope>
</reference>
<evidence type="ECO:0000313" key="3">
    <source>
        <dbReference type="Proteomes" id="UP001178507"/>
    </source>
</evidence>
<gene>
    <name evidence="2" type="ORF">EVOR1521_LOCUS4181</name>
</gene>
<protein>
    <submittedName>
        <fullName evidence="2">Uncharacterized protein</fullName>
    </submittedName>
</protein>
<dbReference type="EMBL" id="CAUJNA010000270">
    <property type="protein sequence ID" value="CAJ1374695.1"/>
    <property type="molecule type" value="Genomic_DNA"/>
</dbReference>
<proteinExistence type="predicted"/>
<dbReference type="Proteomes" id="UP001178507">
    <property type="component" value="Unassembled WGS sequence"/>
</dbReference>
<evidence type="ECO:0000256" key="1">
    <source>
        <dbReference type="SAM" id="MobiDB-lite"/>
    </source>
</evidence>
<organism evidence="2 3">
    <name type="scientific">Effrenium voratum</name>
    <dbReference type="NCBI Taxonomy" id="2562239"/>
    <lineage>
        <taxon>Eukaryota</taxon>
        <taxon>Sar</taxon>
        <taxon>Alveolata</taxon>
        <taxon>Dinophyceae</taxon>
        <taxon>Suessiales</taxon>
        <taxon>Symbiodiniaceae</taxon>
        <taxon>Effrenium</taxon>
    </lineage>
</organism>
<name>A0AA36HTW4_9DINO</name>
<feature type="region of interest" description="Disordered" evidence="1">
    <location>
        <begin position="167"/>
        <end position="195"/>
    </location>
</feature>
<keyword evidence="3" id="KW-1185">Reference proteome</keyword>
<evidence type="ECO:0000313" key="2">
    <source>
        <dbReference type="EMBL" id="CAJ1374695.1"/>
    </source>
</evidence>
<sequence length="195" mass="21267">MLEELSVMDAQAQPFVEWLEKEKASLLARRRKPKPKQPEASEPDKPPGQFSPKVAASQEAGAGVVITKRLTLQPNSVTASLVESAKAGAGVVITKRLTLQPNTGQWPVESPLDPERVAADKKAEEAHQKKLELLAEMTQKLQVILQRLSDKNLSDASRERYQGMAQTIQSRMASLSQHPAEKAEAPESAVEVEGA</sequence>
<accession>A0AA36HTW4</accession>
<comment type="caution">
    <text evidence="2">The sequence shown here is derived from an EMBL/GenBank/DDBJ whole genome shotgun (WGS) entry which is preliminary data.</text>
</comment>